<dbReference type="Proteomes" id="UP000464787">
    <property type="component" value="Chromosome"/>
</dbReference>
<evidence type="ECO:0000256" key="1">
    <source>
        <dbReference type="SAM" id="MobiDB-lite"/>
    </source>
</evidence>
<feature type="compositionally biased region" description="Low complexity" evidence="1">
    <location>
        <begin position="27"/>
        <end position="45"/>
    </location>
</feature>
<organism evidence="2 3">
    <name type="scientific">Xylophilus rhododendri</name>
    <dbReference type="NCBI Taxonomy" id="2697032"/>
    <lineage>
        <taxon>Bacteria</taxon>
        <taxon>Pseudomonadati</taxon>
        <taxon>Pseudomonadota</taxon>
        <taxon>Betaproteobacteria</taxon>
        <taxon>Burkholderiales</taxon>
        <taxon>Xylophilus</taxon>
    </lineage>
</organism>
<keyword evidence="3" id="KW-1185">Reference proteome</keyword>
<proteinExistence type="predicted"/>
<evidence type="ECO:0000313" key="3">
    <source>
        <dbReference type="Proteomes" id="UP000464787"/>
    </source>
</evidence>
<name>A0A857J9V1_9BURK</name>
<sequence>MAFLIRAAGNSDAARHLPPSPAPGADSTGTGAAPSPAASGTGDSPESSGAQAQDFAAARRLPLTPTDVIDVLASLTPDRQDSAEAVLREVKPLLLARGRTLSAQHLKPWVALERPELFAATWPGLAQLRAGLLDACRRDSMLLANSKAFRRMMAECAASHGAELQQFITSHESALIHHLQHHLNGGTLVRTQMSSLMGTRQPCTPRTLAHLIAEHRQAIMACVSYMAGQGFPTMMLEIRALLGSRELRLNPAQLRDLTRVMPELERKGFWLFPKGQAPWRFTRFRANDAVLALFRGQPATGSTTPLRGGFALYLLQQHPAGCSAAECDAALAHFAPELSAPLRRARFESWRKRRLLQTLDGLWFTINPALVCKDMRRRICSRLPRQRGRASQA</sequence>
<accession>A0A857J9V1</accession>
<dbReference type="RefSeq" id="WP_160553573.1">
    <property type="nucleotide sequence ID" value="NZ_CP047650.1"/>
</dbReference>
<reference evidence="2 3" key="1">
    <citation type="submission" date="2020-01" db="EMBL/GenBank/DDBJ databases">
        <title>Genome sequencing of strain KACC 21265.</title>
        <authorList>
            <person name="Heo J."/>
            <person name="Kim S.-J."/>
            <person name="Kim J.-S."/>
            <person name="Hong S.-B."/>
            <person name="Kwon S.-W."/>
        </authorList>
    </citation>
    <scope>NUCLEOTIDE SEQUENCE [LARGE SCALE GENOMIC DNA]</scope>
    <source>
        <strain evidence="2 3">KACC 21265</strain>
    </source>
</reference>
<gene>
    <name evidence="2" type="ORF">GT347_18325</name>
</gene>
<dbReference type="AlphaFoldDB" id="A0A857J9V1"/>
<dbReference type="EMBL" id="CP047650">
    <property type="protein sequence ID" value="QHI99762.1"/>
    <property type="molecule type" value="Genomic_DNA"/>
</dbReference>
<protein>
    <submittedName>
        <fullName evidence="2">Uncharacterized protein</fullName>
    </submittedName>
</protein>
<feature type="region of interest" description="Disordered" evidence="1">
    <location>
        <begin position="1"/>
        <end position="53"/>
    </location>
</feature>
<evidence type="ECO:0000313" key="2">
    <source>
        <dbReference type="EMBL" id="QHI99762.1"/>
    </source>
</evidence>
<dbReference type="KEGG" id="xyk:GT347_18325"/>